<evidence type="ECO:0000313" key="3">
    <source>
        <dbReference type="Proteomes" id="UP001141552"/>
    </source>
</evidence>
<feature type="non-terminal residue" evidence="2">
    <location>
        <position position="62"/>
    </location>
</feature>
<dbReference type="EMBL" id="JAKUCV010003760">
    <property type="protein sequence ID" value="KAJ4837704.1"/>
    <property type="molecule type" value="Genomic_DNA"/>
</dbReference>
<comment type="caution">
    <text evidence="2">The sequence shown here is derived from an EMBL/GenBank/DDBJ whole genome shotgun (WGS) entry which is preliminary data.</text>
</comment>
<keyword evidence="3" id="KW-1185">Reference proteome</keyword>
<evidence type="ECO:0000313" key="2">
    <source>
        <dbReference type="EMBL" id="KAJ4837704.1"/>
    </source>
</evidence>
<name>A0A9Q0JDL1_9ROSI</name>
<reference evidence="2" key="1">
    <citation type="submission" date="2022-02" db="EMBL/GenBank/DDBJ databases">
        <authorList>
            <person name="Henning P.M."/>
            <person name="McCubbin A.G."/>
            <person name="Shore J.S."/>
        </authorList>
    </citation>
    <scope>NUCLEOTIDE SEQUENCE</scope>
    <source>
        <strain evidence="2">F60SS</strain>
        <tissue evidence="2">Leaves</tissue>
    </source>
</reference>
<proteinExistence type="predicted"/>
<feature type="region of interest" description="Disordered" evidence="1">
    <location>
        <begin position="42"/>
        <end position="62"/>
    </location>
</feature>
<reference evidence="2" key="2">
    <citation type="journal article" date="2023" name="Plants (Basel)">
        <title>Annotation of the Turnera subulata (Passifloraceae) Draft Genome Reveals the S-Locus Evolved after the Divergence of Turneroideae from Passifloroideae in a Stepwise Manner.</title>
        <authorList>
            <person name="Henning P.M."/>
            <person name="Roalson E.H."/>
            <person name="Mir W."/>
            <person name="McCubbin A.G."/>
            <person name="Shore J.S."/>
        </authorList>
    </citation>
    <scope>NUCLEOTIDE SEQUENCE</scope>
    <source>
        <strain evidence="2">F60SS</strain>
    </source>
</reference>
<evidence type="ECO:0000256" key="1">
    <source>
        <dbReference type="SAM" id="MobiDB-lite"/>
    </source>
</evidence>
<gene>
    <name evidence="2" type="ORF">Tsubulata_046204</name>
</gene>
<accession>A0A9Q0JDL1</accession>
<protein>
    <submittedName>
        <fullName evidence="2">Uncharacterized protein</fullName>
    </submittedName>
</protein>
<dbReference type="Proteomes" id="UP001141552">
    <property type="component" value="Unassembled WGS sequence"/>
</dbReference>
<feature type="compositionally biased region" description="Basic residues" evidence="1">
    <location>
        <begin position="51"/>
        <end position="62"/>
    </location>
</feature>
<dbReference type="AlphaFoldDB" id="A0A9Q0JDL1"/>
<sequence length="62" mass="7235">MKVSKFVFGALRKLRGRQKGKSIEFRSSATIQAWEKLKRRQKGKSIGFGRSVRKKQKQKRAI</sequence>
<organism evidence="2 3">
    <name type="scientific">Turnera subulata</name>
    <dbReference type="NCBI Taxonomy" id="218843"/>
    <lineage>
        <taxon>Eukaryota</taxon>
        <taxon>Viridiplantae</taxon>
        <taxon>Streptophyta</taxon>
        <taxon>Embryophyta</taxon>
        <taxon>Tracheophyta</taxon>
        <taxon>Spermatophyta</taxon>
        <taxon>Magnoliopsida</taxon>
        <taxon>eudicotyledons</taxon>
        <taxon>Gunneridae</taxon>
        <taxon>Pentapetalae</taxon>
        <taxon>rosids</taxon>
        <taxon>fabids</taxon>
        <taxon>Malpighiales</taxon>
        <taxon>Passifloraceae</taxon>
        <taxon>Turnera</taxon>
    </lineage>
</organism>